<dbReference type="PANTHER" id="PTHR43110:SF1">
    <property type="entry name" value="THIOL PEROXIDASE"/>
    <property type="match status" value="1"/>
</dbReference>
<dbReference type="InterPro" id="IPR013766">
    <property type="entry name" value="Thioredoxin_domain"/>
</dbReference>
<dbReference type="EMBL" id="VSSQ01006506">
    <property type="protein sequence ID" value="MPM32932.1"/>
    <property type="molecule type" value="Genomic_DNA"/>
</dbReference>
<evidence type="ECO:0000259" key="3">
    <source>
        <dbReference type="PROSITE" id="PS51352"/>
    </source>
</evidence>
<gene>
    <name evidence="4" type="primary">ahpE_2</name>
    <name evidence="4" type="ORF">SDC9_79499</name>
</gene>
<protein>
    <submittedName>
        <fullName evidence="4">Alkyl hydroperoxide reductase E</fullName>
        <ecNumber evidence="4">1.11.1.15</ecNumber>
    </submittedName>
</protein>
<evidence type="ECO:0000256" key="2">
    <source>
        <dbReference type="ARBA" id="ARBA00023284"/>
    </source>
</evidence>
<sequence>MNAIQVGATAPDFTLSDGFGKEIKLSDYRGRQVLLSWHPLAWTSVCTDQMRALERNFDAFAEKNTVAIGLSVDPAPGKKAWATVLSIEKTPLVSDFWPLGKVSQDYGVYMVNHGMSGRANVLVDAEGIVKWVKVYPIGELPDIDEVLSAL</sequence>
<keyword evidence="4" id="KW-0575">Peroxidase</keyword>
<evidence type="ECO:0000313" key="4">
    <source>
        <dbReference type="EMBL" id="MPM32932.1"/>
    </source>
</evidence>
<dbReference type="Pfam" id="PF00578">
    <property type="entry name" value="AhpC-TSA"/>
    <property type="match status" value="1"/>
</dbReference>
<proteinExistence type="predicted"/>
<dbReference type="PROSITE" id="PS51352">
    <property type="entry name" value="THIOREDOXIN_2"/>
    <property type="match status" value="1"/>
</dbReference>
<dbReference type="EC" id="1.11.1.15" evidence="4"/>
<dbReference type="PANTHER" id="PTHR43110">
    <property type="entry name" value="THIOL PEROXIDASE"/>
    <property type="match status" value="1"/>
</dbReference>
<dbReference type="InterPro" id="IPR024706">
    <property type="entry name" value="Peroxiredoxin_AhpC-typ"/>
</dbReference>
<dbReference type="Gene3D" id="3.40.30.10">
    <property type="entry name" value="Glutaredoxin"/>
    <property type="match status" value="1"/>
</dbReference>
<dbReference type="PIRSF" id="PIRSF000239">
    <property type="entry name" value="AHPC"/>
    <property type="match status" value="1"/>
</dbReference>
<organism evidence="4">
    <name type="scientific">bioreactor metagenome</name>
    <dbReference type="NCBI Taxonomy" id="1076179"/>
    <lineage>
        <taxon>unclassified sequences</taxon>
        <taxon>metagenomes</taxon>
        <taxon>ecological metagenomes</taxon>
    </lineage>
</organism>
<comment type="caution">
    <text evidence="4">The sequence shown here is derived from an EMBL/GenBank/DDBJ whole genome shotgun (WGS) entry which is preliminary data.</text>
</comment>
<reference evidence="4" key="1">
    <citation type="submission" date="2019-08" db="EMBL/GenBank/DDBJ databases">
        <authorList>
            <person name="Kucharzyk K."/>
            <person name="Murdoch R.W."/>
            <person name="Higgins S."/>
            <person name="Loffler F."/>
        </authorList>
    </citation>
    <scope>NUCLEOTIDE SEQUENCE</scope>
</reference>
<dbReference type="InterPro" id="IPR000866">
    <property type="entry name" value="AhpC/TSA"/>
</dbReference>
<dbReference type="AlphaFoldDB" id="A0A644YWT7"/>
<dbReference type="GO" id="GO:0004601">
    <property type="term" value="F:peroxidase activity"/>
    <property type="evidence" value="ECO:0007669"/>
    <property type="project" value="UniProtKB-KW"/>
</dbReference>
<accession>A0A644YWT7</accession>
<dbReference type="InterPro" id="IPR036249">
    <property type="entry name" value="Thioredoxin-like_sf"/>
</dbReference>
<keyword evidence="2" id="KW-0676">Redox-active center</keyword>
<evidence type="ECO:0000256" key="1">
    <source>
        <dbReference type="ARBA" id="ARBA00023002"/>
    </source>
</evidence>
<dbReference type="InterPro" id="IPR050455">
    <property type="entry name" value="Tpx_Peroxidase_subfamily"/>
</dbReference>
<keyword evidence="1 4" id="KW-0560">Oxidoreductase</keyword>
<feature type="domain" description="Thioredoxin" evidence="3">
    <location>
        <begin position="4"/>
        <end position="150"/>
    </location>
</feature>
<dbReference type="SUPFAM" id="SSF52833">
    <property type="entry name" value="Thioredoxin-like"/>
    <property type="match status" value="1"/>
</dbReference>
<name>A0A644YWT7_9ZZZZ</name>